<dbReference type="RefSeq" id="WP_248210311.1">
    <property type="nucleotide sequence ID" value="NZ_JALNMH010000011.1"/>
</dbReference>
<evidence type="ECO:0000313" key="4">
    <source>
        <dbReference type="EMBL" id="MCK7594709.1"/>
    </source>
</evidence>
<proteinExistence type="predicted"/>
<evidence type="ECO:0000256" key="1">
    <source>
        <dbReference type="SAM" id="MobiDB-lite"/>
    </source>
</evidence>
<gene>
    <name evidence="4" type="ORF">M0G41_13635</name>
</gene>
<dbReference type="InterPro" id="IPR012334">
    <property type="entry name" value="Pectin_lyas_fold"/>
</dbReference>
<feature type="region of interest" description="Disordered" evidence="1">
    <location>
        <begin position="432"/>
        <end position="464"/>
    </location>
</feature>
<protein>
    <submittedName>
        <fullName evidence="4">DUF1565 domain-containing protein</fullName>
    </submittedName>
</protein>
<dbReference type="EMBL" id="JALNMH010000011">
    <property type="protein sequence ID" value="MCK7594709.1"/>
    <property type="molecule type" value="Genomic_DNA"/>
</dbReference>
<dbReference type="Pfam" id="PF07602">
    <property type="entry name" value="DUF1565"/>
    <property type="match status" value="1"/>
</dbReference>
<feature type="domain" description="DUF1565" evidence="3">
    <location>
        <begin position="27"/>
        <end position="65"/>
    </location>
</feature>
<evidence type="ECO:0000259" key="3">
    <source>
        <dbReference type="Pfam" id="PF07602"/>
    </source>
</evidence>
<accession>A0ABT0GJI3</accession>
<feature type="signal peptide" evidence="2">
    <location>
        <begin position="1"/>
        <end position="17"/>
    </location>
</feature>
<evidence type="ECO:0000313" key="5">
    <source>
        <dbReference type="Proteomes" id="UP001431449"/>
    </source>
</evidence>
<organism evidence="4 5">
    <name type="scientific">Pseudomarimonas salicorniae</name>
    <dbReference type="NCBI Taxonomy" id="2933270"/>
    <lineage>
        <taxon>Bacteria</taxon>
        <taxon>Pseudomonadati</taxon>
        <taxon>Pseudomonadota</taxon>
        <taxon>Gammaproteobacteria</taxon>
        <taxon>Lysobacterales</taxon>
        <taxon>Lysobacteraceae</taxon>
        <taxon>Pseudomarimonas</taxon>
    </lineage>
</organism>
<keyword evidence="5" id="KW-1185">Reference proteome</keyword>
<dbReference type="InterPro" id="IPR011459">
    <property type="entry name" value="DUF1565"/>
</dbReference>
<dbReference type="Gene3D" id="2.160.20.10">
    <property type="entry name" value="Single-stranded right-handed beta-helix, Pectin lyase-like"/>
    <property type="match status" value="1"/>
</dbReference>
<name>A0ABT0GJI3_9GAMM</name>
<dbReference type="SUPFAM" id="SSF51126">
    <property type="entry name" value="Pectin lyase-like"/>
    <property type="match status" value="1"/>
</dbReference>
<dbReference type="InterPro" id="IPR011050">
    <property type="entry name" value="Pectin_lyase_fold/virulence"/>
</dbReference>
<reference evidence="4" key="1">
    <citation type="submission" date="2022-04" db="EMBL/GenBank/DDBJ databases">
        <title>Lysobacter sp. CAU 1642 isolated from sea sand.</title>
        <authorList>
            <person name="Kim W."/>
        </authorList>
    </citation>
    <scope>NUCLEOTIDE SEQUENCE</scope>
    <source>
        <strain evidence="4">CAU 1642</strain>
    </source>
</reference>
<comment type="caution">
    <text evidence="4">The sequence shown here is derived from an EMBL/GenBank/DDBJ whole genome shotgun (WGS) entry which is preliminary data.</text>
</comment>
<evidence type="ECO:0000256" key="2">
    <source>
        <dbReference type="SAM" id="SignalP"/>
    </source>
</evidence>
<feature type="chain" id="PRO_5045877562" evidence="2">
    <location>
        <begin position="18"/>
        <end position="479"/>
    </location>
</feature>
<keyword evidence="2" id="KW-0732">Signal</keyword>
<dbReference type="Proteomes" id="UP001431449">
    <property type="component" value="Unassembled WGS sequence"/>
</dbReference>
<sequence length="479" mass="51111">MRAIILLLWALAFPALAQTTLHVATDGLDAEGRGSQAQPFATITFALDRAASGDLILVAPGRYDGRIRIRGRFDPAVTIRSSEPYRAQLRHTATVLTVFSDTVGVEGIRIEGFDIAHAGPGAGGLVVQLQAIGGQPTRNITLADNVIHDSFNNDLLKINNGAEQVRVLGNLFYNQQGSDEHIDINSVTDVLVEGNVFFNDFAASGRVNGNDTSSFVVVKDSNGSSDGVTGASNVRIRRNLFFNWQGNTGTNFVLCGEDGTASFEAFDLVVENNLMLGNSAATMRSAFGVKGCRDVVFRANTIAGNLPALEYAFRFNREGANPVMQNLLLYNNIWSDPTGTMGKFSTTPPADTASFIFRRNLVFNGGSTLPSSGAELINPEDDPEPVRGDPGLPGQTGLVTPVWQPGSGRFAGGQARIADVFRDLAERYGRPQPTGAGIGQALAAQMPPDDLLGDPRPASPSLGALEPLDANRIFRDGFE</sequence>